<keyword evidence="1" id="KW-0472">Membrane</keyword>
<feature type="transmembrane region" description="Helical" evidence="1">
    <location>
        <begin position="194"/>
        <end position="214"/>
    </location>
</feature>
<dbReference type="RefSeq" id="WP_207123613.1">
    <property type="nucleotide sequence ID" value="NZ_BOPO01000016.1"/>
</dbReference>
<sequence>MSDPKATPASQPDTAETRREIRRLTFRGLLVQAGFNYERYQNLGFWWMMRPLLDKLYPGKAERAAAYQRHLVYFNTHPWLIGPIAGVTAVMERQRANRAENIDDETISSVKIGLMAPLAGIGDSLVFGTLRPILGAVCAAMAVTGNIAGALIFFFGLLAIQFGIRFWTTSAGYHTGVRFFDRISPETIDRIRRGATMVGLAVAGALVATLLKVQTPWTYTNGHQKIKLQDQLDAVLPAMLPLAVTLLVFVLLRRRVSPVWVLLGTLVVGLVLGYLGVLG</sequence>
<dbReference type="InterPro" id="IPR004704">
    <property type="entry name" value="PTS_IID_man"/>
</dbReference>
<dbReference type="GO" id="GO:0009401">
    <property type="term" value="P:phosphoenolpyruvate-dependent sugar phosphotransferase system"/>
    <property type="evidence" value="ECO:0007669"/>
    <property type="project" value="InterPro"/>
</dbReference>
<comment type="caution">
    <text evidence="2">The sequence shown here is derived from an EMBL/GenBank/DDBJ whole genome shotgun (WGS) entry which is preliminary data.</text>
</comment>
<evidence type="ECO:0000313" key="3">
    <source>
        <dbReference type="Proteomes" id="UP000614996"/>
    </source>
</evidence>
<dbReference type="Pfam" id="PF03613">
    <property type="entry name" value="EIID-AGA"/>
    <property type="match status" value="1"/>
</dbReference>
<gene>
    <name evidence="2" type="ORF">NUM_12660</name>
</gene>
<organism evidence="2 3">
    <name type="scientific">Actinocatenispora comari</name>
    <dbReference type="NCBI Taxonomy" id="2807577"/>
    <lineage>
        <taxon>Bacteria</taxon>
        <taxon>Bacillati</taxon>
        <taxon>Actinomycetota</taxon>
        <taxon>Actinomycetes</taxon>
        <taxon>Micromonosporales</taxon>
        <taxon>Micromonosporaceae</taxon>
        <taxon>Actinocatenispora</taxon>
    </lineage>
</organism>
<dbReference type="GO" id="GO:0005886">
    <property type="term" value="C:plasma membrane"/>
    <property type="evidence" value="ECO:0007669"/>
    <property type="project" value="TreeGrafter"/>
</dbReference>
<feature type="transmembrane region" description="Helical" evidence="1">
    <location>
        <begin position="259"/>
        <end position="277"/>
    </location>
</feature>
<proteinExistence type="predicted"/>
<protein>
    <submittedName>
        <fullName evidence="2">PTS mannose transporter subunit IID</fullName>
    </submittedName>
</protein>
<dbReference type="AlphaFoldDB" id="A0A8J4ABB1"/>
<name>A0A8J4ABB1_9ACTN</name>
<evidence type="ECO:0000256" key="1">
    <source>
        <dbReference type="SAM" id="Phobius"/>
    </source>
</evidence>
<dbReference type="Proteomes" id="UP000614996">
    <property type="component" value="Unassembled WGS sequence"/>
</dbReference>
<reference evidence="3" key="1">
    <citation type="journal article" date="2021" name="Int. J. Syst. Evol. Microbiol.">
        <title>Actinocatenispora comari sp. nov., an endophytic actinomycete isolated from aerial parts of Comarum salesowianum.</title>
        <authorList>
            <person name="Oyunbileg N."/>
            <person name="Iizaka Y."/>
            <person name="Hamada M."/>
            <person name="Davaapurev B.O."/>
            <person name="Fukumoto A."/>
            <person name="Tsetseg B."/>
            <person name="Kato F."/>
            <person name="Tamura T."/>
            <person name="Batkhuu J."/>
            <person name="Anzai Y."/>
        </authorList>
    </citation>
    <scope>NUCLEOTIDE SEQUENCE [LARGE SCALE GENOMIC DNA]</scope>
    <source>
        <strain evidence="3">NUM-2625</strain>
    </source>
</reference>
<dbReference type="PANTHER" id="PTHR32502:SF23">
    <property type="entry name" value="TRANSPORT PROTEIN, PTS SYSTEM"/>
    <property type="match status" value="1"/>
</dbReference>
<feature type="transmembrane region" description="Helical" evidence="1">
    <location>
        <begin position="133"/>
        <end position="160"/>
    </location>
</feature>
<dbReference type="InterPro" id="IPR050303">
    <property type="entry name" value="GatZ_KbaZ_carbometab"/>
</dbReference>
<keyword evidence="3" id="KW-1185">Reference proteome</keyword>
<keyword evidence="1" id="KW-0812">Transmembrane</keyword>
<dbReference type="PROSITE" id="PS51108">
    <property type="entry name" value="PTS_EIID"/>
    <property type="match status" value="1"/>
</dbReference>
<evidence type="ECO:0000313" key="2">
    <source>
        <dbReference type="EMBL" id="GIL26012.1"/>
    </source>
</evidence>
<keyword evidence="1" id="KW-1133">Transmembrane helix</keyword>
<feature type="transmembrane region" description="Helical" evidence="1">
    <location>
        <begin position="234"/>
        <end position="252"/>
    </location>
</feature>
<dbReference type="EMBL" id="BOPO01000016">
    <property type="protein sequence ID" value="GIL26012.1"/>
    <property type="molecule type" value="Genomic_DNA"/>
</dbReference>
<accession>A0A8J4ABB1</accession>
<dbReference type="PANTHER" id="PTHR32502">
    <property type="entry name" value="N-ACETYLGALACTOSAMINE PERMEASE II COMPONENT-RELATED"/>
    <property type="match status" value="1"/>
</dbReference>